<reference evidence="1 2" key="1">
    <citation type="submission" date="2019-08" db="EMBL/GenBank/DDBJ databases">
        <title>Ulvibacter marinistellae sp. nov., isolated from a starfish, Patiria pectinifera.</title>
        <authorList>
            <person name="Kawano K."/>
            <person name="Ushijima N."/>
            <person name="Kihara M."/>
            <person name="Itoh H."/>
        </authorList>
    </citation>
    <scope>NUCLEOTIDE SEQUENCE [LARGE SCALE GENOMIC DNA]</scope>
    <source>
        <strain evidence="1 2">KK4</strain>
    </source>
</reference>
<evidence type="ECO:0000313" key="1">
    <source>
        <dbReference type="EMBL" id="GEQ86626.1"/>
    </source>
</evidence>
<comment type="caution">
    <text evidence="1">The sequence shown here is derived from an EMBL/GenBank/DDBJ whole genome shotgun (WGS) entry which is preliminary data.</text>
</comment>
<dbReference type="EMBL" id="BKCF01000004">
    <property type="protein sequence ID" value="GEQ86626.1"/>
    <property type="molecule type" value="Genomic_DNA"/>
</dbReference>
<protein>
    <submittedName>
        <fullName evidence="1">Uncharacterized protein</fullName>
    </submittedName>
</protein>
<keyword evidence="2" id="KW-1185">Reference proteome</keyword>
<organism evidence="1 2">
    <name type="scientific">Patiriisocius marinistellae</name>
    <dbReference type="NCBI Taxonomy" id="2494560"/>
    <lineage>
        <taxon>Bacteria</taxon>
        <taxon>Pseudomonadati</taxon>
        <taxon>Bacteroidota</taxon>
        <taxon>Flavobacteriia</taxon>
        <taxon>Flavobacteriales</taxon>
        <taxon>Flavobacteriaceae</taxon>
        <taxon>Patiriisocius</taxon>
    </lineage>
</organism>
<name>A0A5J4G1Y0_9FLAO</name>
<evidence type="ECO:0000313" key="2">
    <source>
        <dbReference type="Proteomes" id="UP000326994"/>
    </source>
</evidence>
<proteinExistence type="predicted"/>
<sequence length="62" mass="7520">MLNVFFMHFGNFKASRMCFWFKFLMFLKDFGNLKKQKNPLSKYLMASIYLFGYISEEKQSNL</sequence>
<gene>
    <name evidence="1" type="ORF">ULMS_21340</name>
</gene>
<dbReference type="AlphaFoldDB" id="A0A5J4G1Y0"/>
<accession>A0A5J4G1Y0</accession>
<dbReference type="Proteomes" id="UP000326994">
    <property type="component" value="Unassembled WGS sequence"/>
</dbReference>